<dbReference type="EMBL" id="CP002345">
    <property type="protein sequence ID" value="ADQ79632.1"/>
    <property type="molecule type" value="Genomic_DNA"/>
</dbReference>
<gene>
    <name evidence="1" type="ordered locus">Palpr_1486</name>
</gene>
<reference key="1">
    <citation type="submission" date="2010-11" db="EMBL/GenBank/DDBJ databases">
        <title>The complete genome of Paludibacter propionicigenes DSM 17365.</title>
        <authorList>
            <consortium name="US DOE Joint Genome Institute (JGI-PGF)"/>
            <person name="Lucas S."/>
            <person name="Copeland A."/>
            <person name="Lapidus A."/>
            <person name="Bruce D."/>
            <person name="Goodwin L."/>
            <person name="Pitluck S."/>
            <person name="Kyrpides N."/>
            <person name="Mavromatis K."/>
            <person name="Ivanova N."/>
            <person name="Munk A.C."/>
            <person name="Brettin T."/>
            <person name="Detter J.C."/>
            <person name="Han C."/>
            <person name="Tapia R."/>
            <person name="Land M."/>
            <person name="Hauser L."/>
            <person name="Markowitz V."/>
            <person name="Cheng J.-F."/>
            <person name="Hugenholtz P."/>
            <person name="Woyke T."/>
            <person name="Wu D."/>
            <person name="Gronow S."/>
            <person name="Wellnitz S."/>
            <person name="Brambilla E."/>
            <person name="Klenk H.-P."/>
            <person name="Eisen J.A."/>
        </authorList>
    </citation>
    <scope>NUCLEOTIDE SEQUENCE</scope>
    <source>
        <strain>WB4</strain>
    </source>
</reference>
<sequence length="156" mass="17558">MNNIHNQSIPQEVLDQVRSKIDEAIQLVKPYSVVMTADDRASALKVGDKTFTFITKVFAYTKTNPEFIPGYMNMREFDVDFQDAGGHVDVVSLINQLYNYFDDTKLAARSEAYAASLFYYGNVQQAASVNLPGAKAIYDDLKSYFPRTGKTTESKK</sequence>
<evidence type="ECO:0000313" key="2">
    <source>
        <dbReference type="Proteomes" id="UP000008718"/>
    </source>
</evidence>
<accession>E4T4I8</accession>
<proteinExistence type="predicted"/>
<keyword evidence="2" id="KW-1185">Reference proteome</keyword>
<dbReference type="HOGENOM" id="CLU_118059_1_0_10"/>
<dbReference type="Proteomes" id="UP000008718">
    <property type="component" value="Chromosome"/>
</dbReference>
<protein>
    <submittedName>
        <fullName evidence="1">Uncharacterized protein</fullName>
    </submittedName>
</protein>
<dbReference type="AlphaFoldDB" id="E4T4I8"/>
<reference evidence="1 2" key="2">
    <citation type="journal article" date="2011" name="Stand. Genomic Sci.">
        <title>Complete genome sequence of Paludibacter propionicigenes type strain (WB4).</title>
        <authorList>
            <person name="Gronow S."/>
            <person name="Munk C."/>
            <person name="Lapidus A."/>
            <person name="Nolan M."/>
            <person name="Lucas S."/>
            <person name="Hammon N."/>
            <person name="Deshpande S."/>
            <person name="Cheng J.F."/>
            <person name="Tapia R."/>
            <person name="Han C."/>
            <person name="Goodwin L."/>
            <person name="Pitluck S."/>
            <person name="Liolios K."/>
            <person name="Ivanova N."/>
            <person name="Mavromatis K."/>
            <person name="Mikhailova N."/>
            <person name="Pati A."/>
            <person name="Chen A."/>
            <person name="Palaniappan K."/>
            <person name="Land M."/>
            <person name="Hauser L."/>
            <person name="Chang Y.J."/>
            <person name="Jeffries C.D."/>
            <person name="Brambilla E."/>
            <person name="Rohde M."/>
            <person name="Goker M."/>
            <person name="Detter J.C."/>
            <person name="Woyke T."/>
            <person name="Bristow J."/>
            <person name="Eisen J.A."/>
            <person name="Markowitz V."/>
            <person name="Hugenholtz P."/>
            <person name="Kyrpides N.C."/>
            <person name="Klenk H.P."/>
        </authorList>
    </citation>
    <scope>NUCLEOTIDE SEQUENCE [LARGE SCALE GENOMIC DNA]</scope>
    <source>
        <strain evidence="2">DSM 17365 / JCM 13257 / WB4</strain>
    </source>
</reference>
<evidence type="ECO:0000313" key="1">
    <source>
        <dbReference type="EMBL" id="ADQ79632.1"/>
    </source>
</evidence>
<organism evidence="1 2">
    <name type="scientific">Paludibacter propionicigenes (strain DSM 17365 / JCM 13257 / WB4)</name>
    <dbReference type="NCBI Taxonomy" id="694427"/>
    <lineage>
        <taxon>Bacteria</taxon>
        <taxon>Pseudomonadati</taxon>
        <taxon>Bacteroidota</taxon>
        <taxon>Bacteroidia</taxon>
        <taxon>Bacteroidales</taxon>
        <taxon>Paludibacteraceae</taxon>
        <taxon>Paludibacter</taxon>
    </lineage>
</organism>
<dbReference type="RefSeq" id="WP_013445001.1">
    <property type="nucleotide sequence ID" value="NC_014734.1"/>
</dbReference>
<dbReference type="KEGG" id="ppn:Palpr_1486"/>
<name>E4T4I8_PALPW</name>
<dbReference type="eggNOG" id="ENOG503313V">
    <property type="taxonomic scope" value="Bacteria"/>
</dbReference>
<dbReference type="OrthoDB" id="5952844at2"/>